<dbReference type="GO" id="GO:0009523">
    <property type="term" value="C:photosystem II"/>
    <property type="evidence" value="ECO:0007669"/>
    <property type="project" value="UniProtKB-KW"/>
</dbReference>
<feature type="chain" id="PRO_5016318214" description="Photosynthesis system II assembly factor Ycf48/Hcf136-like domain-containing protein" evidence="3">
    <location>
        <begin position="29"/>
        <end position="323"/>
    </location>
</feature>
<keyword evidence="3" id="KW-0732">Signal</keyword>
<protein>
    <recommendedName>
        <fullName evidence="4">Photosynthesis system II assembly factor Ycf48/Hcf136-like domain-containing protein</fullName>
    </recommendedName>
</protein>
<dbReference type="PANTHER" id="PTHR47199:SF2">
    <property type="entry name" value="PHOTOSYSTEM II STABILITY_ASSEMBLY FACTOR HCF136, CHLOROPLASTIC"/>
    <property type="match status" value="1"/>
</dbReference>
<keyword evidence="2" id="KW-0604">Photosystem II</keyword>
<dbReference type="GO" id="GO:0015979">
    <property type="term" value="P:photosynthesis"/>
    <property type="evidence" value="ECO:0007669"/>
    <property type="project" value="UniProtKB-KW"/>
</dbReference>
<dbReference type="Gene3D" id="2.130.10.10">
    <property type="entry name" value="YVTN repeat-like/Quinoprotein amine dehydrogenase"/>
    <property type="match status" value="2"/>
</dbReference>
<dbReference type="OrthoDB" id="9764804at2"/>
<dbReference type="SUPFAM" id="SSF110296">
    <property type="entry name" value="Oligoxyloglucan reducing end-specific cellobiohydrolase"/>
    <property type="match status" value="1"/>
</dbReference>
<evidence type="ECO:0000313" key="5">
    <source>
        <dbReference type="EMBL" id="PWR21043.1"/>
    </source>
</evidence>
<dbReference type="PANTHER" id="PTHR47199">
    <property type="entry name" value="PHOTOSYSTEM II STABILITY/ASSEMBLY FACTOR HCF136, CHLOROPLASTIC"/>
    <property type="match status" value="1"/>
</dbReference>
<gene>
    <name evidence="5" type="ORF">DKG75_13735</name>
</gene>
<comment type="caution">
    <text evidence="5">The sequence shown here is derived from an EMBL/GenBank/DDBJ whole genome shotgun (WGS) entry which is preliminary data.</text>
</comment>
<dbReference type="InterPro" id="IPR028203">
    <property type="entry name" value="PSII_CF48-like_dom"/>
</dbReference>
<sequence length="323" mass="33107">MGTRIGAMRGLSGLIAGALALAAGAATAGAGAQLDTMRQGTAHEAIYCIAGSGNDRLAAGVPNLLFTSGDAGATWQRVTEISSPSAYLGCVMTGDTALIVGQQGVVLRRDAKGWAKIDAGTDARLFAVDANAAGRAVAVGAFGTILTSADAGRTWQKIAFDWNRTNDQGFEPHLYGASIESDGAITVVGEFELILRSTDHGASWDIVHQGTASLFDLKVEDSGIGYAVGQNGKVLRSRDHGKTWATVETGVTANLLGIARAEDGKTLVTGLRTMLVVADGAAGATPLVTGDIATTWYQPASPARGGGWLVGGHTGRIARVSQN</sequence>
<feature type="domain" description="Photosynthesis system II assembly factor Ycf48/Hcf136-like" evidence="4">
    <location>
        <begin position="110"/>
        <end position="208"/>
    </location>
</feature>
<evidence type="ECO:0000313" key="6">
    <source>
        <dbReference type="Proteomes" id="UP000246077"/>
    </source>
</evidence>
<evidence type="ECO:0000256" key="3">
    <source>
        <dbReference type="SAM" id="SignalP"/>
    </source>
</evidence>
<proteinExistence type="predicted"/>
<reference evidence="6" key="1">
    <citation type="submission" date="2018-05" db="EMBL/GenBank/DDBJ databases">
        <title>Zavarzinia sp. HR-AS.</title>
        <authorList>
            <person name="Lee Y."/>
            <person name="Jeon C.O."/>
        </authorList>
    </citation>
    <scope>NUCLEOTIDE SEQUENCE [LARGE SCALE GENOMIC DNA]</scope>
    <source>
        <strain evidence="6">DSM 1231</strain>
    </source>
</reference>
<dbReference type="EMBL" id="QGLF01000003">
    <property type="protein sequence ID" value="PWR21043.1"/>
    <property type="molecule type" value="Genomic_DNA"/>
</dbReference>
<evidence type="ECO:0000259" key="4">
    <source>
        <dbReference type="Pfam" id="PF14870"/>
    </source>
</evidence>
<name>A0A317E6K7_9PROT</name>
<keyword evidence="6" id="KW-1185">Reference proteome</keyword>
<evidence type="ECO:0000256" key="2">
    <source>
        <dbReference type="ARBA" id="ARBA00023276"/>
    </source>
</evidence>
<keyword evidence="1" id="KW-0602">Photosynthesis</keyword>
<evidence type="ECO:0000256" key="1">
    <source>
        <dbReference type="ARBA" id="ARBA00022531"/>
    </source>
</evidence>
<dbReference type="Proteomes" id="UP000246077">
    <property type="component" value="Unassembled WGS sequence"/>
</dbReference>
<organism evidence="5 6">
    <name type="scientific">Zavarzinia compransoris</name>
    <dbReference type="NCBI Taxonomy" id="1264899"/>
    <lineage>
        <taxon>Bacteria</taxon>
        <taxon>Pseudomonadati</taxon>
        <taxon>Pseudomonadota</taxon>
        <taxon>Alphaproteobacteria</taxon>
        <taxon>Rhodospirillales</taxon>
        <taxon>Zavarziniaceae</taxon>
        <taxon>Zavarzinia</taxon>
    </lineage>
</organism>
<dbReference type="AlphaFoldDB" id="A0A317E6K7"/>
<feature type="signal peptide" evidence="3">
    <location>
        <begin position="1"/>
        <end position="28"/>
    </location>
</feature>
<accession>A0A317E6K7</accession>
<dbReference type="InterPro" id="IPR015943">
    <property type="entry name" value="WD40/YVTN_repeat-like_dom_sf"/>
</dbReference>
<dbReference type="Pfam" id="PF14870">
    <property type="entry name" value="PSII_BNR"/>
    <property type="match status" value="1"/>
</dbReference>